<proteinExistence type="predicted"/>
<name>A0AAU9TBJ7_EUPED</name>
<dbReference type="EMBL" id="CAKOGL010000001">
    <property type="protein sequence ID" value="CAH2083419.1"/>
    <property type="molecule type" value="Genomic_DNA"/>
</dbReference>
<dbReference type="Pfam" id="PF01400">
    <property type="entry name" value="Astacin"/>
    <property type="match status" value="1"/>
</dbReference>
<dbReference type="InterPro" id="IPR024079">
    <property type="entry name" value="MetalloPept_cat_dom_sf"/>
</dbReference>
<dbReference type="EC" id="3.4.24.-" evidence="2"/>
<keyword evidence="2" id="KW-0378">Hydrolase</keyword>
<dbReference type="PROSITE" id="PS51864">
    <property type="entry name" value="ASTACIN"/>
    <property type="match status" value="1"/>
</dbReference>
<accession>A0AAU9TBJ7</accession>
<evidence type="ECO:0000259" key="3">
    <source>
        <dbReference type="PROSITE" id="PS51864"/>
    </source>
</evidence>
<keyword evidence="2" id="KW-0645">Protease</keyword>
<feature type="domain" description="Peptidase M12A" evidence="3">
    <location>
        <begin position="187"/>
        <end position="406"/>
    </location>
</feature>
<dbReference type="PANTHER" id="PTHR10127">
    <property type="entry name" value="DISCOIDIN, CUB, EGF, LAMININ , AND ZINC METALLOPROTEASE DOMAIN CONTAINING"/>
    <property type="match status" value="1"/>
</dbReference>
<keyword evidence="2" id="KW-0732">Signal</keyword>
<dbReference type="PRINTS" id="PR00480">
    <property type="entry name" value="ASTACIN"/>
</dbReference>
<dbReference type="InterPro" id="IPR001506">
    <property type="entry name" value="Peptidase_M12A"/>
</dbReference>
<comment type="caution">
    <text evidence="4">The sequence shown here is derived from an EMBL/GenBank/DDBJ whole genome shotgun (WGS) entry which is preliminary data.</text>
</comment>
<dbReference type="SMART" id="SM00235">
    <property type="entry name" value="ZnMc"/>
    <property type="match status" value="1"/>
</dbReference>
<organism evidence="4 5">
    <name type="scientific">Euphydryas editha</name>
    <name type="common">Edith's checkerspot</name>
    <dbReference type="NCBI Taxonomy" id="104508"/>
    <lineage>
        <taxon>Eukaryota</taxon>
        <taxon>Metazoa</taxon>
        <taxon>Ecdysozoa</taxon>
        <taxon>Arthropoda</taxon>
        <taxon>Hexapoda</taxon>
        <taxon>Insecta</taxon>
        <taxon>Pterygota</taxon>
        <taxon>Neoptera</taxon>
        <taxon>Endopterygota</taxon>
        <taxon>Lepidoptera</taxon>
        <taxon>Glossata</taxon>
        <taxon>Ditrysia</taxon>
        <taxon>Papilionoidea</taxon>
        <taxon>Nymphalidae</taxon>
        <taxon>Nymphalinae</taxon>
        <taxon>Euphydryas</taxon>
    </lineage>
</organism>
<keyword evidence="2" id="KW-0862">Zinc</keyword>
<sequence length="413" mass="47332">MRYICVLFLCFKIVVGRLWKNGIVHYTINNKDYDVHSQDIIMSTLSQLQKEICVKFFQAPLNFNTSDADKILYISNPSKLKTCAPVRYDFSKDIVDMPIGYKCLNEKDIARIVVDMLRASINPSGTSINSYELASKFEEKKSDVLAQKLISSNNRNYINTNYQIECGRMSQPSQFIQRRTFNDSDSSAISLDNINYYSNKLWPLGVVLYGIDDDLIVEKSQDHKRLMEAMAAIELYTCVVFQEYIPEDSLNAKNYIWFGKEGEDMPLFGFGGGKQSIKLSSFLNGAPGHTAHAIVNLLRILGIHMMSNRHDRDNYVSINWDNIEKGKEQYLERSPEKAWIASIPYDFDSVTHAPANYMCSNCDLGETTVQPLQDHLWQRTISMGHRNALSESDIRTINLLYNSQCNERYSSLK</sequence>
<evidence type="ECO:0000256" key="2">
    <source>
        <dbReference type="RuleBase" id="RU361183"/>
    </source>
</evidence>
<keyword evidence="5" id="KW-1185">Reference proteome</keyword>
<evidence type="ECO:0000256" key="1">
    <source>
        <dbReference type="PROSITE-ProRule" id="PRU01211"/>
    </source>
</evidence>
<feature type="signal peptide" evidence="2">
    <location>
        <begin position="1"/>
        <end position="16"/>
    </location>
</feature>
<comment type="cofactor">
    <cofactor evidence="2">
        <name>Zn(2+)</name>
        <dbReference type="ChEBI" id="CHEBI:29105"/>
    </cofactor>
    <text evidence="2">Binds 1 zinc ion per subunit.</text>
</comment>
<feature type="chain" id="PRO_5043104369" description="Metalloendopeptidase" evidence="2">
    <location>
        <begin position="17"/>
        <end position="413"/>
    </location>
</feature>
<dbReference type="Gene3D" id="3.40.390.10">
    <property type="entry name" value="Collagenase (Catalytic Domain)"/>
    <property type="match status" value="1"/>
</dbReference>
<dbReference type="SUPFAM" id="SSF55486">
    <property type="entry name" value="Metalloproteases ('zincins'), catalytic domain"/>
    <property type="match status" value="1"/>
</dbReference>
<dbReference type="InterPro" id="IPR006026">
    <property type="entry name" value="Peptidase_Metallo"/>
</dbReference>
<evidence type="ECO:0000313" key="5">
    <source>
        <dbReference type="Proteomes" id="UP001153954"/>
    </source>
</evidence>
<keyword evidence="2" id="KW-0482">Metalloprotease</keyword>
<reference evidence="4" key="1">
    <citation type="submission" date="2022-03" db="EMBL/GenBank/DDBJ databases">
        <authorList>
            <person name="Tunstrom K."/>
        </authorList>
    </citation>
    <scope>NUCLEOTIDE SEQUENCE</scope>
</reference>
<dbReference type="GO" id="GO:0006508">
    <property type="term" value="P:proteolysis"/>
    <property type="evidence" value="ECO:0007669"/>
    <property type="project" value="UniProtKB-KW"/>
</dbReference>
<dbReference type="PANTHER" id="PTHR10127:SF850">
    <property type="entry name" value="METALLOENDOPEPTIDASE"/>
    <property type="match status" value="1"/>
</dbReference>
<dbReference type="GO" id="GO:0004222">
    <property type="term" value="F:metalloendopeptidase activity"/>
    <property type="evidence" value="ECO:0007669"/>
    <property type="project" value="UniProtKB-UniRule"/>
</dbReference>
<comment type="caution">
    <text evidence="1">Lacks conserved residue(s) required for the propagation of feature annotation.</text>
</comment>
<dbReference type="Proteomes" id="UP001153954">
    <property type="component" value="Unassembled WGS sequence"/>
</dbReference>
<dbReference type="AlphaFoldDB" id="A0AAU9TBJ7"/>
<gene>
    <name evidence="4" type="ORF">EEDITHA_LOCUS122</name>
</gene>
<keyword evidence="2" id="KW-0479">Metal-binding</keyword>
<evidence type="ECO:0000313" key="4">
    <source>
        <dbReference type="EMBL" id="CAH2083419.1"/>
    </source>
</evidence>
<protein>
    <recommendedName>
        <fullName evidence="2">Metalloendopeptidase</fullName>
        <ecNumber evidence="2">3.4.24.-</ecNumber>
    </recommendedName>
</protein>
<dbReference type="GO" id="GO:0008270">
    <property type="term" value="F:zinc ion binding"/>
    <property type="evidence" value="ECO:0007669"/>
    <property type="project" value="InterPro"/>
</dbReference>